<sequence length="54" mass="6846">MWQKALPHLWKRQMKDHHQPWILWHQNQGWNGHHPSWLTWIQPQKRHRRADLPS</sequence>
<dbReference type="Proteomes" id="UP000325433">
    <property type="component" value="Unassembled WGS sequence"/>
</dbReference>
<organism evidence="1 2">
    <name type="scientific">Aspergillus transmontanensis</name>
    <dbReference type="NCBI Taxonomy" id="1034304"/>
    <lineage>
        <taxon>Eukaryota</taxon>
        <taxon>Fungi</taxon>
        <taxon>Dikarya</taxon>
        <taxon>Ascomycota</taxon>
        <taxon>Pezizomycotina</taxon>
        <taxon>Eurotiomycetes</taxon>
        <taxon>Eurotiomycetidae</taxon>
        <taxon>Eurotiales</taxon>
        <taxon>Aspergillaceae</taxon>
        <taxon>Aspergillus</taxon>
        <taxon>Aspergillus subgen. Circumdati</taxon>
    </lineage>
</organism>
<evidence type="ECO:0000313" key="2">
    <source>
        <dbReference type="Proteomes" id="UP000325433"/>
    </source>
</evidence>
<protein>
    <submittedName>
        <fullName evidence="1">Uncharacterized protein</fullName>
    </submittedName>
</protein>
<keyword evidence="2" id="KW-1185">Reference proteome</keyword>
<evidence type="ECO:0000313" key="1">
    <source>
        <dbReference type="EMBL" id="KAE8311949.1"/>
    </source>
</evidence>
<gene>
    <name evidence="1" type="ORF">BDV41DRAFT_540483</name>
</gene>
<name>A0A5N6VVZ1_9EURO</name>
<accession>A0A5N6VVZ1</accession>
<proteinExistence type="predicted"/>
<reference evidence="2" key="1">
    <citation type="submission" date="2019-04" db="EMBL/GenBank/DDBJ databases">
        <title>Friends and foes A comparative genomics studyof 23 Aspergillus species from section Flavi.</title>
        <authorList>
            <consortium name="DOE Joint Genome Institute"/>
            <person name="Kjaerbolling I."/>
            <person name="Vesth T."/>
            <person name="Frisvad J.C."/>
            <person name="Nybo J.L."/>
            <person name="Theobald S."/>
            <person name="Kildgaard S."/>
            <person name="Isbrandt T."/>
            <person name="Kuo A."/>
            <person name="Sato A."/>
            <person name="Lyhne E.K."/>
            <person name="Kogle M.E."/>
            <person name="Wiebenga A."/>
            <person name="Kun R.S."/>
            <person name="Lubbers R.J."/>
            <person name="Makela M.R."/>
            <person name="Barry K."/>
            <person name="Chovatia M."/>
            <person name="Clum A."/>
            <person name="Daum C."/>
            <person name="Haridas S."/>
            <person name="He G."/>
            <person name="LaButti K."/>
            <person name="Lipzen A."/>
            <person name="Mondo S."/>
            <person name="Riley R."/>
            <person name="Salamov A."/>
            <person name="Simmons B.A."/>
            <person name="Magnuson J.K."/>
            <person name="Henrissat B."/>
            <person name="Mortensen U.H."/>
            <person name="Larsen T.O."/>
            <person name="Devries R.P."/>
            <person name="Grigoriev I.V."/>
            <person name="Machida M."/>
            <person name="Baker S.E."/>
            <person name="Andersen M.R."/>
        </authorList>
    </citation>
    <scope>NUCLEOTIDE SEQUENCE [LARGE SCALE GENOMIC DNA]</scope>
    <source>
        <strain evidence="2">CBS 130015</strain>
    </source>
</reference>
<dbReference type="AlphaFoldDB" id="A0A5N6VVZ1"/>
<dbReference type="EMBL" id="ML738338">
    <property type="protein sequence ID" value="KAE8311949.1"/>
    <property type="molecule type" value="Genomic_DNA"/>
</dbReference>